<feature type="domain" description="Bromo" evidence="4">
    <location>
        <begin position="169"/>
        <end position="239"/>
    </location>
</feature>
<dbReference type="EMBL" id="JOKQ01000009">
    <property type="protein sequence ID" value="KHN69233.1"/>
    <property type="molecule type" value="Genomic_DNA"/>
</dbReference>
<feature type="domain" description="Bromo" evidence="4">
    <location>
        <begin position="28"/>
        <end position="100"/>
    </location>
</feature>
<evidence type="ECO:0000259" key="4">
    <source>
        <dbReference type="PROSITE" id="PS50014"/>
    </source>
</evidence>
<keyword evidence="7" id="KW-1185">Reference proteome</keyword>
<dbReference type="RefSeq" id="XP_014563275.1">
    <property type="nucleotide sequence ID" value="XM_014707789.1"/>
</dbReference>
<organism evidence="6 7">
    <name type="scientific">Ordospora colligata OC4</name>
    <dbReference type="NCBI Taxonomy" id="1354746"/>
    <lineage>
        <taxon>Eukaryota</taxon>
        <taxon>Fungi</taxon>
        <taxon>Fungi incertae sedis</taxon>
        <taxon>Microsporidia</taxon>
        <taxon>Ordosporidae</taxon>
        <taxon>Ordospora</taxon>
    </lineage>
</organism>
<dbReference type="VEuPathDB" id="MicrosporidiaDB:M896_091610"/>
<dbReference type="GO" id="GO:0000785">
    <property type="term" value="C:chromatin"/>
    <property type="evidence" value="ECO:0007669"/>
    <property type="project" value="TreeGrafter"/>
</dbReference>
<dbReference type="PROSITE" id="PS00633">
    <property type="entry name" value="BROMODOMAIN_1"/>
    <property type="match status" value="1"/>
</dbReference>
<dbReference type="HOGENOM" id="CLU_001499_5_1_1"/>
<sequence>MEALENGSESGLVEHQLKYCSQVLIRMKRNANASPFLEPVDPVKLGIPDYPLKITHPMDLSTIRKKLDVKEYKEVNDFDADMRLMFQNCYTYNPAGTVVHEMGKALEGVYDELMAGMPNEVGRKRKRNEVVPTTGRAKQIKRSARVSEGMKVEEYELCNEVVAELIKGKHKAYNWPFLEPVDEGLVPGYYSVISEPIDLQTINNKLEQRKYHGVEEFKNDLELIIENCKKFNAPGTEVYECGIEFEKEITAQIQRVMPNDVRGKIAELKKKIAGYTREIKMLEARIAEQDWEGSSMKTYSLSERVSIGNAILNMNRNQTEEVAKIVLRHGSGEFVENDEIEVDMRTIPDHVVEEIDMYINGVGGDASDTLKSD</sequence>
<dbReference type="Proteomes" id="UP000031056">
    <property type="component" value="Unassembled WGS sequence"/>
</dbReference>
<dbReference type="PRINTS" id="PR00503">
    <property type="entry name" value="BROMODOMAIN"/>
</dbReference>
<dbReference type="Pfam" id="PF17035">
    <property type="entry name" value="BET"/>
    <property type="match status" value="1"/>
</dbReference>
<evidence type="ECO:0000256" key="3">
    <source>
        <dbReference type="SAM" id="Coils"/>
    </source>
</evidence>
<comment type="caution">
    <text evidence="6">The sequence shown here is derived from an EMBL/GenBank/DDBJ whole genome shotgun (WGS) entry which is preliminary data.</text>
</comment>
<dbReference type="OrthoDB" id="784962at2759"/>
<dbReference type="GO" id="GO:0005634">
    <property type="term" value="C:nucleus"/>
    <property type="evidence" value="ECO:0007669"/>
    <property type="project" value="TreeGrafter"/>
</dbReference>
<protein>
    <submittedName>
        <fullName evidence="6">Chromatin remodeling bromodomain-containing protein</fullName>
    </submittedName>
</protein>
<proteinExistence type="predicted"/>
<dbReference type="InterPro" id="IPR027353">
    <property type="entry name" value="NET_dom"/>
</dbReference>
<dbReference type="InterPro" id="IPR036427">
    <property type="entry name" value="Bromodomain-like_sf"/>
</dbReference>
<dbReference type="GeneID" id="26262374"/>
<reference evidence="6 7" key="1">
    <citation type="journal article" date="2014" name="MBio">
        <title>The Ordospora colligata genome; evolution of extreme reduction in microsporidia and host-to-parasite horizontal gene transfer.</title>
        <authorList>
            <person name="Pombert J.-F."/>
            <person name="Haag K.L."/>
            <person name="Beidas S."/>
            <person name="Ebert D."/>
            <person name="Keeling P.J."/>
        </authorList>
    </citation>
    <scope>NUCLEOTIDE SEQUENCE [LARGE SCALE GENOMIC DNA]</scope>
    <source>
        <strain evidence="6 7">OC4</strain>
    </source>
</reference>
<dbReference type="SMART" id="SM00297">
    <property type="entry name" value="BROMO"/>
    <property type="match status" value="2"/>
</dbReference>
<evidence type="ECO:0000256" key="2">
    <source>
        <dbReference type="PROSITE-ProRule" id="PRU00035"/>
    </source>
</evidence>
<dbReference type="AlphaFoldDB" id="A0A0B2UIS0"/>
<evidence type="ECO:0000313" key="7">
    <source>
        <dbReference type="Proteomes" id="UP000031056"/>
    </source>
</evidence>
<dbReference type="GO" id="GO:0006338">
    <property type="term" value="P:chromatin remodeling"/>
    <property type="evidence" value="ECO:0007669"/>
    <property type="project" value="TreeGrafter"/>
</dbReference>
<dbReference type="PANTHER" id="PTHR22880">
    <property type="entry name" value="FALZ-RELATED BROMODOMAIN-CONTAINING PROTEINS"/>
    <property type="match status" value="1"/>
</dbReference>
<dbReference type="InterPro" id="IPR001487">
    <property type="entry name" value="Bromodomain"/>
</dbReference>
<dbReference type="InParanoid" id="A0A0B2UIS0"/>
<keyword evidence="3" id="KW-0175">Coiled coil</keyword>
<evidence type="ECO:0000313" key="6">
    <source>
        <dbReference type="EMBL" id="KHN69233.1"/>
    </source>
</evidence>
<accession>A0A0B2UIS0</accession>
<dbReference type="Pfam" id="PF00439">
    <property type="entry name" value="Bromodomain"/>
    <property type="match status" value="2"/>
</dbReference>
<dbReference type="Gene3D" id="1.20.920.10">
    <property type="entry name" value="Bromodomain-like"/>
    <property type="match status" value="2"/>
</dbReference>
<dbReference type="PROSITE" id="PS50014">
    <property type="entry name" value="BROMODOMAIN_2"/>
    <property type="match status" value="2"/>
</dbReference>
<dbReference type="PANTHER" id="PTHR22880:SF225">
    <property type="entry name" value="BROMODOMAIN-CONTAINING PROTEIN BET-1-RELATED"/>
    <property type="match status" value="1"/>
</dbReference>
<keyword evidence="1 2" id="KW-0103">Bromodomain</keyword>
<gene>
    <name evidence="6" type="ORF">M896_091610</name>
</gene>
<dbReference type="SUPFAM" id="SSF47370">
    <property type="entry name" value="Bromodomain"/>
    <property type="match status" value="2"/>
</dbReference>
<evidence type="ECO:0000256" key="1">
    <source>
        <dbReference type="ARBA" id="ARBA00023117"/>
    </source>
</evidence>
<dbReference type="STRING" id="1354746.A0A0B2UIS0"/>
<feature type="coiled-coil region" evidence="3">
    <location>
        <begin position="265"/>
        <end position="292"/>
    </location>
</feature>
<dbReference type="InterPro" id="IPR018359">
    <property type="entry name" value="Bromodomain_CS"/>
</dbReference>
<dbReference type="PROSITE" id="PS51525">
    <property type="entry name" value="NET"/>
    <property type="match status" value="1"/>
</dbReference>
<name>A0A0B2UIS0_9MICR</name>
<dbReference type="GO" id="GO:0006355">
    <property type="term" value="P:regulation of DNA-templated transcription"/>
    <property type="evidence" value="ECO:0007669"/>
    <property type="project" value="TreeGrafter"/>
</dbReference>
<dbReference type="InterPro" id="IPR050935">
    <property type="entry name" value="Bromo_chromatin_reader"/>
</dbReference>
<feature type="domain" description="NET" evidence="5">
    <location>
        <begin position="289"/>
        <end position="370"/>
    </location>
</feature>
<evidence type="ECO:0000259" key="5">
    <source>
        <dbReference type="PROSITE" id="PS51525"/>
    </source>
</evidence>